<dbReference type="AlphaFoldDB" id="A0A518K7Z7"/>
<evidence type="ECO:0000313" key="8">
    <source>
        <dbReference type="Proteomes" id="UP000316426"/>
    </source>
</evidence>
<organism evidence="7 8">
    <name type="scientific">Botrimarina mediterranea</name>
    <dbReference type="NCBI Taxonomy" id="2528022"/>
    <lineage>
        <taxon>Bacteria</taxon>
        <taxon>Pseudomonadati</taxon>
        <taxon>Planctomycetota</taxon>
        <taxon>Planctomycetia</taxon>
        <taxon>Pirellulales</taxon>
        <taxon>Lacipirellulaceae</taxon>
        <taxon>Botrimarina</taxon>
    </lineage>
</organism>
<feature type="transmembrane region" description="Helical" evidence="5">
    <location>
        <begin position="55"/>
        <end position="73"/>
    </location>
</feature>
<dbReference type="PANTHER" id="PTHR43826">
    <property type="entry name" value="GLUCOSE-6-PHOSPHATE EXCHANGER SLC37A4"/>
    <property type="match status" value="1"/>
</dbReference>
<evidence type="ECO:0000259" key="6">
    <source>
        <dbReference type="PROSITE" id="PS50850"/>
    </source>
</evidence>
<dbReference type="RefSeq" id="WP_145111697.1">
    <property type="nucleotide sequence ID" value="NZ_CP036349.1"/>
</dbReference>
<evidence type="ECO:0000256" key="3">
    <source>
        <dbReference type="ARBA" id="ARBA00022989"/>
    </source>
</evidence>
<keyword evidence="2 5" id="KW-0812">Transmembrane</keyword>
<feature type="transmembrane region" description="Helical" evidence="5">
    <location>
        <begin position="85"/>
        <end position="114"/>
    </location>
</feature>
<feature type="transmembrane region" description="Helical" evidence="5">
    <location>
        <begin position="173"/>
        <end position="193"/>
    </location>
</feature>
<dbReference type="GO" id="GO:0012505">
    <property type="term" value="C:endomembrane system"/>
    <property type="evidence" value="ECO:0007669"/>
    <property type="project" value="UniProtKB-SubCell"/>
</dbReference>
<feature type="transmembrane region" description="Helical" evidence="5">
    <location>
        <begin position="147"/>
        <end position="167"/>
    </location>
</feature>
<dbReference type="PANTHER" id="PTHR43826:SF3">
    <property type="entry name" value="GLUCOSE-6-PHOSPHATE EXCHANGER SLC37A4"/>
    <property type="match status" value="1"/>
</dbReference>
<sequence>MTGLATDDDTPAHRYWRRRILITTIIGYALYYFVRKNLSVAMPVMESQLGVSKSDLGLFLTLHGLLYGVSKFANGVIGDRVNARWFMAAGLAICAVINIAFGLASSVVAFGVLWMANGWFQGIGFPPCARLMTHWFPPHRLATMMSVWNSSHSLGAGAVVILCGYLAPIDWRLCFFVPAGIALLGAGALAIFLRDTPESLGLAPVQGTLVTTADASEPVLSVLRSMVLSNPSIWLLAIANFFVYAVRYGILDWGPTFLKQARGVELTSAGWMIAAFEAAGILGMLSSGWITDRFFAGRGARACLVYMTCCTAALAAFWLLPDSSTTVCTALLVIAGFFIYGPQCLVGICVANLATKRAAASAVGLTGLFGYLSTVLSGVGIGWLVERHGWDAGFAMFFNCGVVGALLFALCWRAKAHGY</sequence>
<dbReference type="GO" id="GO:0061513">
    <property type="term" value="F:glucose 6-phosphate:phosphate antiporter activity"/>
    <property type="evidence" value="ECO:0007669"/>
    <property type="project" value="TreeGrafter"/>
</dbReference>
<dbReference type="SUPFAM" id="SSF103473">
    <property type="entry name" value="MFS general substrate transporter"/>
    <property type="match status" value="1"/>
</dbReference>
<dbReference type="EMBL" id="CP036349">
    <property type="protein sequence ID" value="QDV73905.1"/>
    <property type="molecule type" value="Genomic_DNA"/>
</dbReference>
<evidence type="ECO:0000256" key="5">
    <source>
        <dbReference type="SAM" id="Phobius"/>
    </source>
</evidence>
<comment type="subcellular location">
    <subcellularLocation>
        <location evidence="1">Endomembrane system</location>
        <topology evidence="1">Multi-pass membrane protein</topology>
    </subcellularLocation>
</comment>
<keyword evidence="3 5" id="KW-1133">Transmembrane helix</keyword>
<keyword evidence="8" id="KW-1185">Reference proteome</keyword>
<evidence type="ECO:0000313" key="7">
    <source>
        <dbReference type="EMBL" id="QDV73905.1"/>
    </source>
</evidence>
<dbReference type="InterPro" id="IPR051337">
    <property type="entry name" value="OPA_Antiporter"/>
</dbReference>
<dbReference type="InterPro" id="IPR036259">
    <property type="entry name" value="MFS_trans_sf"/>
</dbReference>
<feature type="transmembrane region" description="Helical" evidence="5">
    <location>
        <begin position="302"/>
        <end position="320"/>
    </location>
</feature>
<keyword evidence="4 5" id="KW-0472">Membrane</keyword>
<dbReference type="Pfam" id="PF07690">
    <property type="entry name" value="MFS_1"/>
    <property type="match status" value="1"/>
</dbReference>
<dbReference type="InterPro" id="IPR000849">
    <property type="entry name" value="Sugar_P_transporter"/>
</dbReference>
<feature type="transmembrane region" description="Helical" evidence="5">
    <location>
        <begin position="270"/>
        <end position="290"/>
    </location>
</feature>
<reference evidence="7 8" key="1">
    <citation type="submission" date="2019-02" db="EMBL/GenBank/DDBJ databases">
        <title>Deep-cultivation of Planctomycetes and their phenomic and genomic characterization uncovers novel biology.</title>
        <authorList>
            <person name="Wiegand S."/>
            <person name="Jogler M."/>
            <person name="Boedeker C."/>
            <person name="Pinto D."/>
            <person name="Vollmers J."/>
            <person name="Rivas-Marin E."/>
            <person name="Kohn T."/>
            <person name="Peeters S.H."/>
            <person name="Heuer A."/>
            <person name="Rast P."/>
            <person name="Oberbeckmann S."/>
            <person name="Bunk B."/>
            <person name="Jeske O."/>
            <person name="Meyerdierks A."/>
            <person name="Storesund J.E."/>
            <person name="Kallscheuer N."/>
            <person name="Luecker S."/>
            <person name="Lage O.M."/>
            <person name="Pohl T."/>
            <person name="Merkel B.J."/>
            <person name="Hornburger P."/>
            <person name="Mueller R.-W."/>
            <person name="Bruemmer F."/>
            <person name="Labrenz M."/>
            <person name="Spormann A.M."/>
            <person name="Op den Camp H."/>
            <person name="Overmann J."/>
            <person name="Amann R."/>
            <person name="Jetten M.S.M."/>
            <person name="Mascher T."/>
            <person name="Medema M.H."/>
            <person name="Devos D.P."/>
            <person name="Kaster A.-K."/>
            <person name="Ovreas L."/>
            <person name="Rohde M."/>
            <person name="Galperin M.Y."/>
            <person name="Jogler C."/>
        </authorList>
    </citation>
    <scope>NUCLEOTIDE SEQUENCE [LARGE SCALE GENOMIC DNA]</scope>
    <source>
        <strain evidence="7 8">Spa11</strain>
    </source>
</reference>
<dbReference type="KEGG" id="bmei:Spa11_21040"/>
<feature type="transmembrane region" description="Helical" evidence="5">
    <location>
        <begin position="390"/>
        <end position="412"/>
    </location>
</feature>
<dbReference type="PROSITE" id="PS50850">
    <property type="entry name" value="MFS"/>
    <property type="match status" value="1"/>
</dbReference>
<protein>
    <submittedName>
        <fullName evidence="7">Glycerol-3-phosphate transporter</fullName>
    </submittedName>
</protein>
<dbReference type="GO" id="GO:0005886">
    <property type="term" value="C:plasma membrane"/>
    <property type="evidence" value="ECO:0007669"/>
    <property type="project" value="TreeGrafter"/>
</dbReference>
<evidence type="ECO:0000256" key="2">
    <source>
        <dbReference type="ARBA" id="ARBA00022692"/>
    </source>
</evidence>
<evidence type="ECO:0000256" key="4">
    <source>
        <dbReference type="ARBA" id="ARBA00023136"/>
    </source>
</evidence>
<feature type="transmembrane region" description="Helical" evidence="5">
    <location>
        <begin position="233"/>
        <end position="250"/>
    </location>
</feature>
<proteinExistence type="predicted"/>
<dbReference type="InterPro" id="IPR011701">
    <property type="entry name" value="MFS"/>
</dbReference>
<dbReference type="Proteomes" id="UP000316426">
    <property type="component" value="Chromosome"/>
</dbReference>
<gene>
    <name evidence="7" type="primary">glpT_1</name>
    <name evidence="7" type="ORF">Spa11_21040</name>
</gene>
<dbReference type="PIRSF" id="PIRSF002808">
    <property type="entry name" value="Hexose_phosphate_transp"/>
    <property type="match status" value="1"/>
</dbReference>
<feature type="transmembrane region" description="Helical" evidence="5">
    <location>
        <begin position="16"/>
        <end position="34"/>
    </location>
</feature>
<feature type="domain" description="Major facilitator superfamily (MFS) profile" evidence="6">
    <location>
        <begin position="20"/>
        <end position="416"/>
    </location>
</feature>
<dbReference type="GO" id="GO:0035435">
    <property type="term" value="P:phosphate ion transmembrane transport"/>
    <property type="evidence" value="ECO:0007669"/>
    <property type="project" value="TreeGrafter"/>
</dbReference>
<feature type="transmembrane region" description="Helical" evidence="5">
    <location>
        <begin position="332"/>
        <end position="355"/>
    </location>
</feature>
<name>A0A518K7Z7_9BACT</name>
<dbReference type="InterPro" id="IPR020846">
    <property type="entry name" value="MFS_dom"/>
</dbReference>
<dbReference type="Gene3D" id="1.20.1250.20">
    <property type="entry name" value="MFS general substrate transporter like domains"/>
    <property type="match status" value="2"/>
</dbReference>
<evidence type="ECO:0000256" key="1">
    <source>
        <dbReference type="ARBA" id="ARBA00004127"/>
    </source>
</evidence>
<accession>A0A518K7Z7</accession>
<feature type="transmembrane region" description="Helical" evidence="5">
    <location>
        <begin position="362"/>
        <end position="384"/>
    </location>
</feature>